<dbReference type="Proteomes" id="UP000515145">
    <property type="component" value="Chromosome 12"/>
</dbReference>
<organism evidence="2 3">
    <name type="scientific">Parambassis ranga</name>
    <name type="common">Indian glassy fish</name>
    <dbReference type="NCBI Taxonomy" id="210632"/>
    <lineage>
        <taxon>Eukaryota</taxon>
        <taxon>Metazoa</taxon>
        <taxon>Chordata</taxon>
        <taxon>Craniata</taxon>
        <taxon>Vertebrata</taxon>
        <taxon>Euteleostomi</taxon>
        <taxon>Actinopterygii</taxon>
        <taxon>Neopterygii</taxon>
        <taxon>Teleostei</taxon>
        <taxon>Neoteleostei</taxon>
        <taxon>Acanthomorphata</taxon>
        <taxon>Ovalentaria</taxon>
        <taxon>Ambassidae</taxon>
        <taxon>Parambassis</taxon>
    </lineage>
</organism>
<gene>
    <name evidence="3" type="primary">LOC114444113</name>
</gene>
<reference evidence="3" key="1">
    <citation type="submission" date="2025-08" db="UniProtKB">
        <authorList>
            <consortium name="RefSeq"/>
        </authorList>
    </citation>
    <scope>IDENTIFICATION</scope>
</reference>
<dbReference type="GeneID" id="114444113"/>
<accession>A0A6P7JBT7</accession>
<dbReference type="AlphaFoldDB" id="A0A6P7JBT7"/>
<name>A0A6P7JBT7_9TELE</name>
<evidence type="ECO:0000313" key="3">
    <source>
        <dbReference type="RefSeq" id="XP_028274317.1"/>
    </source>
</evidence>
<dbReference type="OrthoDB" id="9893839at2759"/>
<sequence>MEQAFKMQQQDGMSSDSLSDMHCPLRHRMLRGHSYEERTAWNPKYSAVADCQMLLLNEEEVERRSASCRVHLLRRTISVPVETQFPEFHSQMSTESGKWPEDIPLQ</sequence>
<evidence type="ECO:0000256" key="1">
    <source>
        <dbReference type="SAM" id="MobiDB-lite"/>
    </source>
</evidence>
<dbReference type="RefSeq" id="XP_028274317.1">
    <property type="nucleotide sequence ID" value="XM_028418516.1"/>
</dbReference>
<evidence type="ECO:0000313" key="2">
    <source>
        <dbReference type="Proteomes" id="UP000515145"/>
    </source>
</evidence>
<keyword evidence="2" id="KW-1185">Reference proteome</keyword>
<proteinExistence type="predicted"/>
<protein>
    <submittedName>
        <fullName evidence="3">Ras/Rap GTPase-activating protein SynGAP</fullName>
    </submittedName>
</protein>
<dbReference type="InParanoid" id="A0A6P7JBT7"/>
<feature type="region of interest" description="Disordered" evidence="1">
    <location>
        <begin position="1"/>
        <end position="20"/>
    </location>
</feature>
<feature type="compositionally biased region" description="Polar residues" evidence="1">
    <location>
        <begin position="1"/>
        <end position="18"/>
    </location>
</feature>